<keyword evidence="7 13" id="KW-1133">Transmembrane helix</keyword>
<feature type="transmembrane region" description="Helical" evidence="13">
    <location>
        <begin position="54"/>
        <end position="77"/>
    </location>
</feature>
<comment type="cofactor">
    <cofactor evidence="1">
        <name>Mn(2+)</name>
        <dbReference type="ChEBI" id="CHEBI:29035"/>
    </cofactor>
</comment>
<evidence type="ECO:0000256" key="1">
    <source>
        <dbReference type="ARBA" id="ARBA00001936"/>
    </source>
</evidence>
<feature type="domain" description="Glycosyl transferase 64" evidence="14">
    <location>
        <begin position="184"/>
        <end position="435"/>
    </location>
</feature>
<dbReference type="OMA" id="RVIWSES"/>
<evidence type="ECO:0000313" key="15">
    <source>
        <dbReference type="EnsemblPlants" id="QL12p039078:mrna"/>
    </source>
</evidence>
<dbReference type="InterPro" id="IPR053318">
    <property type="entry name" value="GT64"/>
</dbReference>
<evidence type="ECO:0000256" key="5">
    <source>
        <dbReference type="ARBA" id="ARBA00022723"/>
    </source>
</evidence>
<keyword evidence="16" id="KW-1185">Reference proteome</keyword>
<evidence type="ECO:0000256" key="10">
    <source>
        <dbReference type="ARBA" id="ARBA00023180"/>
    </source>
</evidence>
<proteinExistence type="inferred from homology"/>
<evidence type="ECO:0000256" key="12">
    <source>
        <dbReference type="ARBA" id="ARBA00060399"/>
    </source>
</evidence>
<dbReference type="AlphaFoldDB" id="A0A7N2N6D9"/>
<organism evidence="15 16">
    <name type="scientific">Quercus lobata</name>
    <name type="common">Valley oak</name>
    <dbReference type="NCBI Taxonomy" id="97700"/>
    <lineage>
        <taxon>Eukaryota</taxon>
        <taxon>Viridiplantae</taxon>
        <taxon>Streptophyta</taxon>
        <taxon>Embryophyta</taxon>
        <taxon>Tracheophyta</taxon>
        <taxon>Spermatophyta</taxon>
        <taxon>Magnoliopsida</taxon>
        <taxon>eudicotyledons</taxon>
        <taxon>Gunneridae</taxon>
        <taxon>Pentapetalae</taxon>
        <taxon>rosids</taxon>
        <taxon>fabids</taxon>
        <taxon>Fagales</taxon>
        <taxon>Fagaceae</taxon>
        <taxon>Quercus</taxon>
    </lineage>
</organism>
<dbReference type="PANTHER" id="PTHR48410:SF1">
    <property type="entry name" value="GLYCOSYLINOSITOL PHOSPHORYLCERAMIDE MANNOSYL TRANSFERASE 1"/>
    <property type="match status" value="1"/>
</dbReference>
<keyword evidence="5" id="KW-0479">Metal-binding</keyword>
<evidence type="ECO:0000256" key="6">
    <source>
        <dbReference type="ARBA" id="ARBA00022968"/>
    </source>
</evidence>
<dbReference type="PANTHER" id="PTHR48410">
    <property type="entry name" value="GLYCOSYLINOSITOL PHOSPHORYLCERAMIDE MANNOSYL TRANSFERASE 1"/>
    <property type="match status" value="1"/>
</dbReference>
<dbReference type="FunFam" id="3.90.550.10:FF:000058">
    <property type="entry name" value="Exostosin-like glycosyltransferase 2"/>
    <property type="match status" value="1"/>
</dbReference>
<keyword evidence="9" id="KW-1015">Disulfide bond</keyword>
<evidence type="ECO:0000256" key="4">
    <source>
        <dbReference type="ARBA" id="ARBA00022692"/>
    </source>
</evidence>
<sequence>MSTLIGIRGEDANSIDALYSPAKEKAANRGAYSSRSPLLFRRARQLLGEAKLKVFLGFFALCVVFFVTSRLSSFMGWNPHYPSSVSSPSRVEITPRCGWWATGLPQCRTGSVLPIKSTPQVLGKSKIITNVLMSNGGVFNADVRPNVSGAQMGSTFHGVCVSLIWMMTVEHLSGYADRLYWGGYTVLINTWKRNSLLKQSVAHYASCSGTEAIHVVWSESDPPSESLKAYLKKIVFHKSQTAQKPNFKFDINEEDNLNNRFKPIEDLKTDAIFSVDDDVIVPCPTLNFAFTVWQSAPFAMVGFVPRMHWLEKAEHGDTYYKYGGWWSVWSMGTYSMVLSKAAFFHRKYLDLYTHKMPSPIHDYVSRERNCEDIAMSLLVANATGAPPIWVKGKIYEIGSSGISSLKEHGEKRNKCLSDFATLYGTIPLVSTNVKAVDARQEWFW</sequence>
<keyword evidence="11" id="KW-0464">Manganese</keyword>
<keyword evidence="3" id="KW-0808">Transferase</keyword>
<reference evidence="15 16" key="1">
    <citation type="journal article" date="2016" name="G3 (Bethesda)">
        <title>First Draft Assembly and Annotation of the Genome of a California Endemic Oak Quercus lobata Nee (Fagaceae).</title>
        <authorList>
            <person name="Sork V.L."/>
            <person name="Fitz-Gibbon S.T."/>
            <person name="Puiu D."/>
            <person name="Crepeau M."/>
            <person name="Gugger P.F."/>
            <person name="Sherman R."/>
            <person name="Stevens K."/>
            <person name="Langley C.H."/>
            <person name="Pellegrini M."/>
            <person name="Salzberg S.L."/>
        </authorList>
    </citation>
    <scope>NUCLEOTIDE SEQUENCE [LARGE SCALE GENOMIC DNA]</scope>
    <source>
        <strain evidence="15 16">cv. SW786</strain>
    </source>
</reference>
<dbReference type="InParanoid" id="A0A7N2N6D9"/>
<dbReference type="GO" id="GO:0016020">
    <property type="term" value="C:membrane"/>
    <property type="evidence" value="ECO:0007669"/>
    <property type="project" value="InterPro"/>
</dbReference>
<evidence type="ECO:0000313" key="16">
    <source>
        <dbReference type="Proteomes" id="UP000594261"/>
    </source>
</evidence>
<dbReference type="Proteomes" id="UP000594261">
    <property type="component" value="Chromosome 12"/>
</dbReference>
<keyword evidence="4 13" id="KW-0812">Transmembrane</keyword>
<dbReference type="Gramene" id="QL12p039078:mrna">
    <property type="protein sequence ID" value="QL12p039078:mrna"/>
    <property type="gene ID" value="QL12p039078"/>
</dbReference>
<dbReference type="InterPro" id="IPR015338">
    <property type="entry name" value="GT64_dom"/>
</dbReference>
<dbReference type="GO" id="GO:0016757">
    <property type="term" value="F:glycosyltransferase activity"/>
    <property type="evidence" value="ECO:0007669"/>
    <property type="project" value="InterPro"/>
</dbReference>
<dbReference type="GO" id="GO:0012505">
    <property type="term" value="C:endomembrane system"/>
    <property type="evidence" value="ECO:0007669"/>
    <property type="project" value="UniProtKB-SubCell"/>
</dbReference>
<dbReference type="FunCoup" id="A0A7N2N6D9">
    <property type="interactions" value="1117"/>
</dbReference>
<evidence type="ECO:0000256" key="7">
    <source>
        <dbReference type="ARBA" id="ARBA00022989"/>
    </source>
</evidence>
<evidence type="ECO:0000259" key="14">
    <source>
        <dbReference type="Pfam" id="PF09258"/>
    </source>
</evidence>
<comment type="similarity">
    <text evidence="2">Belongs to the glycosyltransferase 64 family.</text>
</comment>
<dbReference type="SUPFAM" id="SSF53448">
    <property type="entry name" value="Nucleotide-diphospho-sugar transferases"/>
    <property type="match status" value="1"/>
</dbReference>
<evidence type="ECO:0000256" key="9">
    <source>
        <dbReference type="ARBA" id="ARBA00023157"/>
    </source>
</evidence>
<dbReference type="Pfam" id="PF09258">
    <property type="entry name" value="Glyco_transf_64"/>
    <property type="match status" value="1"/>
</dbReference>
<comment type="subcellular location">
    <subcellularLocation>
        <location evidence="12">Endomembrane system</location>
        <topology evidence="12">Single-pass type II membrane protein</topology>
    </subcellularLocation>
</comment>
<evidence type="ECO:0000256" key="2">
    <source>
        <dbReference type="ARBA" id="ARBA00008700"/>
    </source>
</evidence>
<name>A0A7N2N6D9_QUELO</name>
<evidence type="ECO:0000256" key="8">
    <source>
        <dbReference type="ARBA" id="ARBA00023136"/>
    </source>
</evidence>
<evidence type="ECO:0000256" key="13">
    <source>
        <dbReference type="SAM" id="Phobius"/>
    </source>
</evidence>
<keyword evidence="6" id="KW-0735">Signal-anchor</keyword>
<dbReference type="Gene3D" id="3.90.550.10">
    <property type="entry name" value="Spore Coat Polysaccharide Biosynthesis Protein SpsA, Chain A"/>
    <property type="match status" value="1"/>
</dbReference>
<evidence type="ECO:0000256" key="11">
    <source>
        <dbReference type="ARBA" id="ARBA00023211"/>
    </source>
</evidence>
<dbReference type="EMBL" id="LRBV02000012">
    <property type="status" value="NOT_ANNOTATED_CDS"/>
    <property type="molecule type" value="Genomic_DNA"/>
</dbReference>
<keyword evidence="8 13" id="KW-0472">Membrane</keyword>
<evidence type="ECO:0000256" key="3">
    <source>
        <dbReference type="ARBA" id="ARBA00022679"/>
    </source>
</evidence>
<reference evidence="15" key="2">
    <citation type="submission" date="2021-01" db="UniProtKB">
        <authorList>
            <consortium name="EnsemblPlants"/>
        </authorList>
    </citation>
    <scope>IDENTIFICATION</scope>
</reference>
<dbReference type="InterPro" id="IPR029044">
    <property type="entry name" value="Nucleotide-diphossugar_trans"/>
</dbReference>
<accession>A0A7N2N6D9</accession>
<dbReference type="GO" id="GO:0046872">
    <property type="term" value="F:metal ion binding"/>
    <property type="evidence" value="ECO:0007669"/>
    <property type="project" value="UniProtKB-KW"/>
</dbReference>
<dbReference type="EnsemblPlants" id="QL12p039078:mrna">
    <property type="protein sequence ID" value="QL12p039078:mrna"/>
    <property type="gene ID" value="QL12p039078"/>
</dbReference>
<keyword evidence="10" id="KW-0325">Glycoprotein</keyword>
<protein>
    <recommendedName>
        <fullName evidence="14">Glycosyl transferase 64 domain-containing protein</fullName>
    </recommendedName>
</protein>